<evidence type="ECO:0000256" key="2">
    <source>
        <dbReference type="ARBA" id="ARBA00022670"/>
    </source>
</evidence>
<dbReference type="SUPFAM" id="SSF52743">
    <property type="entry name" value="Subtilisin-like"/>
    <property type="match status" value="1"/>
</dbReference>
<feature type="signal peptide" evidence="7">
    <location>
        <begin position="1"/>
        <end position="23"/>
    </location>
</feature>
<keyword evidence="7" id="KW-0732">Signal</keyword>
<keyword evidence="10" id="KW-1185">Reference proteome</keyword>
<evidence type="ECO:0000256" key="3">
    <source>
        <dbReference type="ARBA" id="ARBA00022801"/>
    </source>
</evidence>
<gene>
    <name evidence="9" type="ORF">GCM10009754_68910</name>
</gene>
<sequence length="383" mass="38411">MKRVLAIAGAAVLMLSVAPPSSAAGDDEPTGQCAPPAKTVIPQESWAQKRIAADRVWPLTTGSGVVGVIDTGVAAGAQSLNGAVLPGTDLRGGKGDGDCYGRGTFIAGLIAARPGTGPFVGVAPGSRIYPVRVSDDPPKIQDHAGLSRDIGQGIKSAVDGGATVVAVGLQATIGTPELQQAVEYAAAKDAVVIAPAVVPKQGQLAFPARLPGVVSVAPLTAGGPVTNQPYGADPSVAAPAGDLVSVAPEGTGNRAGSGTELAVGYVAGTAALIRTYHPTLSAAQVRDRLLRTADHPSARLPDKYVGYGVVDPYAAVSTVLDNDAPVRPAAEQLPITLPKERDPEPGNRAMLFAGIAGAVALLIAGPAVIAAAEKKKRKAAKST</sequence>
<protein>
    <submittedName>
        <fullName evidence="9">S8 family serine peptidase</fullName>
    </submittedName>
</protein>
<keyword evidence="2" id="KW-0645">Protease</keyword>
<evidence type="ECO:0000256" key="5">
    <source>
        <dbReference type="PROSITE-ProRule" id="PRU01240"/>
    </source>
</evidence>
<dbReference type="Pfam" id="PF00082">
    <property type="entry name" value="Peptidase_S8"/>
    <property type="match status" value="1"/>
</dbReference>
<evidence type="ECO:0000313" key="10">
    <source>
        <dbReference type="Proteomes" id="UP001501116"/>
    </source>
</evidence>
<dbReference type="RefSeq" id="WP_344428756.1">
    <property type="nucleotide sequence ID" value="NZ_BAAANN010000036.1"/>
</dbReference>
<dbReference type="InterPro" id="IPR015500">
    <property type="entry name" value="Peptidase_S8_subtilisin-rel"/>
</dbReference>
<feature type="chain" id="PRO_5046649993" evidence="7">
    <location>
        <begin position="24"/>
        <end position="383"/>
    </location>
</feature>
<dbReference type="Gene3D" id="3.40.50.200">
    <property type="entry name" value="Peptidase S8/S53 domain"/>
    <property type="match status" value="1"/>
</dbReference>
<name>A0ABN2S8N2_9PSEU</name>
<evidence type="ECO:0000256" key="4">
    <source>
        <dbReference type="ARBA" id="ARBA00022825"/>
    </source>
</evidence>
<organism evidence="9 10">
    <name type="scientific">Amycolatopsis minnesotensis</name>
    <dbReference type="NCBI Taxonomy" id="337894"/>
    <lineage>
        <taxon>Bacteria</taxon>
        <taxon>Bacillati</taxon>
        <taxon>Actinomycetota</taxon>
        <taxon>Actinomycetes</taxon>
        <taxon>Pseudonocardiales</taxon>
        <taxon>Pseudonocardiaceae</taxon>
        <taxon>Amycolatopsis</taxon>
    </lineage>
</organism>
<dbReference type="InterPro" id="IPR000209">
    <property type="entry name" value="Peptidase_S8/S53_dom"/>
</dbReference>
<dbReference type="InterPro" id="IPR050131">
    <property type="entry name" value="Peptidase_S8_subtilisin-like"/>
</dbReference>
<feature type="domain" description="Peptidase S8/S53" evidence="8">
    <location>
        <begin position="65"/>
        <end position="308"/>
    </location>
</feature>
<reference evidence="9 10" key="1">
    <citation type="journal article" date="2019" name="Int. J. Syst. Evol. Microbiol.">
        <title>The Global Catalogue of Microorganisms (GCM) 10K type strain sequencing project: providing services to taxonomists for standard genome sequencing and annotation.</title>
        <authorList>
            <consortium name="The Broad Institute Genomics Platform"/>
            <consortium name="The Broad Institute Genome Sequencing Center for Infectious Disease"/>
            <person name="Wu L."/>
            <person name="Ma J."/>
        </authorList>
    </citation>
    <scope>NUCLEOTIDE SEQUENCE [LARGE SCALE GENOMIC DNA]</scope>
    <source>
        <strain evidence="9 10">JCM 14545</strain>
    </source>
</reference>
<dbReference type="PANTHER" id="PTHR43806:SF11">
    <property type="entry name" value="CEREVISIN-RELATED"/>
    <property type="match status" value="1"/>
</dbReference>
<dbReference type="Proteomes" id="UP001501116">
    <property type="component" value="Unassembled WGS sequence"/>
</dbReference>
<evidence type="ECO:0000256" key="6">
    <source>
        <dbReference type="SAM" id="Phobius"/>
    </source>
</evidence>
<comment type="similarity">
    <text evidence="1 5">Belongs to the peptidase S8 family.</text>
</comment>
<evidence type="ECO:0000259" key="8">
    <source>
        <dbReference type="Pfam" id="PF00082"/>
    </source>
</evidence>
<evidence type="ECO:0000256" key="1">
    <source>
        <dbReference type="ARBA" id="ARBA00011073"/>
    </source>
</evidence>
<keyword evidence="6" id="KW-0812">Transmembrane</keyword>
<proteinExistence type="inferred from homology"/>
<feature type="transmembrane region" description="Helical" evidence="6">
    <location>
        <begin position="349"/>
        <end position="372"/>
    </location>
</feature>
<evidence type="ECO:0000313" key="9">
    <source>
        <dbReference type="EMBL" id="GAA1982225.1"/>
    </source>
</evidence>
<dbReference type="EMBL" id="BAAANN010000036">
    <property type="protein sequence ID" value="GAA1982225.1"/>
    <property type="molecule type" value="Genomic_DNA"/>
</dbReference>
<dbReference type="PANTHER" id="PTHR43806">
    <property type="entry name" value="PEPTIDASE S8"/>
    <property type="match status" value="1"/>
</dbReference>
<accession>A0ABN2S8N2</accession>
<dbReference type="PRINTS" id="PR00723">
    <property type="entry name" value="SUBTILISIN"/>
</dbReference>
<dbReference type="InterPro" id="IPR036852">
    <property type="entry name" value="Peptidase_S8/S53_dom_sf"/>
</dbReference>
<keyword evidence="6" id="KW-1133">Transmembrane helix</keyword>
<keyword evidence="3" id="KW-0378">Hydrolase</keyword>
<keyword evidence="4" id="KW-0720">Serine protease</keyword>
<comment type="caution">
    <text evidence="9">The sequence shown here is derived from an EMBL/GenBank/DDBJ whole genome shotgun (WGS) entry which is preliminary data.</text>
</comment>
<evidence type="ECO:0000256" key="7">
    <source>
        <dbReference type="SAM" id="SignalP"/>
    </source>
</evidence>
<dbReference type="PROSITE" id="PS51892">
    <property type="entry name" value="SUBTILASE"/>
    <property type="match status" value="1"/>
</dbReference>
<comment type="caution">
    <text evidence="5">Lacks conserved residue(s) required for the propagation of feature annotation.</text>
</comment>
<keyword evidence="6" id="KW-0472">Membrane</keyword>